<feature type="transmembrane region" description="Helical" evidence="3">
    <location>
        <begin position="1105"/>
        <end position="1126"/>
    </location>
</feature>
<evidence type="ECO:0008006" key="6">
    <source>
        <dbReference type="Google" id="ProtNLM"/>
    </source>
</evidence>
<evidence type="ECO:0000256" key="2">
    <source>
        <dbReference type="SAM" id="MobiDB-lite"/>
    </source>
</evidence>
<evidence type="ECO:0000256" key="3">
    <source>
        <dbReference type="SAM" id="Phobius"/>
    </source>
</evidence>
<dbReference type="Proteomes" id="UP000688137">
    <property type="component" value="Unassembled WGS sequence"/>
</dbReference>
<keyword evidence="3" id="KW-1133">Transmembrane helix</keyword>
<evidence type="ECO:0000256" key="1">
    <source>
        <dbReference type="SAM" id="Coils"/>
    </source>
</evidence>
<name>A0A8S1JT08_PARPR</name>
<protein>
    <recommendedName>
        <fullName evidence="6">Transmembrane protein</fullName>
    </recommendedName>
</protein>
<keyword evidence="5" id="KW-1185">Reference proteome</keyword>
<gene>
    <name evidence="4" type="ORF">PPRIM_AZ9-3.1.T0100054</name>
</gene>
<keyword evidence="3" id="KW-0812">Transmembrane</keyword>
<sequence length="1205" mass="142618">MQFLQRSNNSVKSIESQIFGRRIQEPNVAVMLCKHQPNQKHHSPESFLDQFVNLKLMEPQKILQKQKPLQGLQGGKGIANTVQLLKPVQSSISVKKQTKRTISPKKTKAQTVDCIQMNKPKSQQKRREQMGLGELNEKQIKQRMKKIKQKEKIIEQPLKKKPYEPNIKLQSYIIQKKALINNNYMQQQLMVEIEKQRKLENLAQLNQSVKDIFKKCKTQENSNLQPSKGIIKRRKVEAQKENAQQNLRQVKNKTKQLQQKFDDISHRYQQIQNVRQNDMDNIEQCIFEMDEEDDQYSAVSDNQMIQLALHELQKIKPTQYLIDKVKYIIEHQNNIELDFITEQDYQVIQYHLMNQAAIKLQSLWRGVYIRKQILNELQNMMDEEYENKSYEDPSNIYQRNQFQQEFVGNISNSKGDQISNTSLINKIGNNSLQDLNINQQEQININEQSKQHFYSDQDQQFDIKLSDQISELIMIQQPNSPIEQNENFSLQFGQMDKRNCSEQIESLVRIEDEKTNSLSQSVIQQIQQELESWNSQIDTIFQQSNDDGDTISKVKQQISQTVIKIVNSHLKKSREIKLLNESLNDEKIRNQYEANNEKHFNDTFKRLKKSKEFSAEKLLHSSREIQQNSNIMNLESQLKMKEIELLDMREQAINLRYFSELKKIKQDSNKKQELDLWLEKEKEDLRTTKQAIEISRIREAQTIQKIQRDLHIASKIDENNPKIQNFKKFIDEQLLETNSLFNDSKIIENQIIEQEIENQEQNEKNILSEITTNMNETYNHINYITNSILDQVVNNLSQELFSNKTEFNLIMSIFINQQSNYQSKTSTQYIKDYIKNLFDFILLNYSEDLIKNLNIPYGFRPLKRIQLMHGYDADNDIQNQDLKSTQIAFPIDQVVFTKFEQQRIELNQNRNIYQIDNEYYFENIHNKAIFDACNEALNYQRQYYLNQGLPYPWEQLEYQVIVQKDKLPSILRNMEDKIINWSKTLGGFLPIENTYQISQEKQEVLEEKNSQLTLSQLNRFEKKTFLDSQQQEQIHENISSIRDERIYKLLIQDIKENEFRWYLEEDDRAEFLMELRNSLGRTLIMNIYYYKQLKQLQEEMISDTVLLVAIIGAASILVVIGIFCIWRKLKIRTINNLNNKPMPKAYVEIPDKTDRQARPPTNPQQCSPKGDEDSIAIKRKVKNFSSAVVNKKKNLTIKIPTKEES</sequence>
<evidence type="ECO:0000313" key="5">
    <source>
        <dbReference type="Proteomes" id="UP000688137"/>
    </source>
</evidence>
<dbReference type="EMBL" id="CAJJDM010000007">
    <property type="protein sequence ID" value="CAD8045842.1"/>
    <property type="molecule type" value="Genomic_DNA"/>
</dbReference>
<dbReference type="PROSITE" id="PS50096">
    <property type="entry name" value="IQ"/>
    <property type="match status" value="1"/>
</dbReference>
<comment type="caution">
    <text evidence="4">The sequence shown here is derived from an EMBL/GenBank/DDBJ whole genome shotgun (WGS) entry which is preliminary data.</text>
</comment>
<dbReference type="AlphaFoldDB" id="A0A8S1JT08"/>
<keyword evidence="1" id="KW-0175">Coiled coil</keyword>
<feature type="coiled-coil region" evidence="1">
    <location>
        <begin position="233"/>
        <end position="267"/>
    </location>
</feature>
<accession>A0A8S1JT08</accession>
<feature type="coiled-coil region" evidence="1">
    <location>
        <begin position="742"/>
        <end position="769"/>
    </location>
</feature>
<feature type="region of interest" description="Disordered" evidence="2">
    <location>
        <begin position="1150"/>
        <end position="1173"/>
    </location>
</feature>
<reference evidence="4" key="1">
    <citation type="submission" date="2021-01" db="EMBL/GenBank/DDBJ databases">
        <authorList>
            <consortium name="Genoscope - CEA"/>
            <person name="William W."/>
        </authorList>
    </citation>
    <scope>NUCLEOTIDE SEQUENCE</scope>
</reference>
<organism evidence="4 5">
    <name type="scientific">Paramecium primaurelia</name>
    <dbReference type="NCBI Taxonomy" id="5886"/>
    <lineage>
        <taxon>Eukaryota</taxon>
        <taxon>Sar</taxon>
        <taxon>Alveolata</taxon>
        <taxon>Ciliophora</taxon>
        <taxon>Intramacronucleata</taxon>
        <taxon>Oligohymenophorea</taxon>
        <taxon>Peniculida</taxon>
        <taxon>Parameciidae</taxon>
        <taxon>Paramecium</taxon>
    </lineage>
</organism>
<keyword evidence="3" id="KW-0472">Membrane</keyword>
<evidence type="ECO:0000313" key="4">
    <source>
        <dbReference type="EMBL" id="CAD8045842.1"/>
    </source>
</evidence>
<proteinExistence type="predicted"/>
<dbReference type="OMA" id="EANNEKH"/>